<dbReference type="Pfam" id="PF07729">
    <property type="entry name" value="FCD"/>
    <property type="match status" value="1"/>
</dbReference>
<evidence type="ECO:0000256" key="1">
    <source>
        <dbReference type="ARBA" id="ARBA00023015"/>
    </source>
</evidence>
<keyword evidence="2" id="KW-0238">DNA-binding</keyword>
<dbReference type="InterPro" id="IPR000524">
    <property type="entry name" value="Tscrpt_reg_HTH_GntR"/>
</dbReference>
<dbReference type="InterPro" id="IPR036388">
    <property type="entry name" value="WH-like_DNA-bd_sf"/>
</dbReference>
<dbReference type="Proteomes" id="UP000288794">
    <property type="component" value="Unassembled WGS sequence"/>
</dbReference>
<comment type="caution">
    <text evidence="5">The sequence shown here is derived from an EMBL/GenBank/DDBJ whole genome shotgun (WGS) entry which is preliminary data.</text>
</comment>
<keyword evidence="3" id="KW-0804">Transcription</keyword>
<dbReference type="Gene3D" id="1.20.120.530">
    <property type="entry name" value="GntR ligand-binding domain-like"/>
    <property type="match status" value="1"/>
</dbReference>
<protein>
    <submittedName>
        <fullName evidence="5">GntR family transcriptional regulator</fullName>
    </submittedName>
</protein>
<accession>A0A443ID15</accession>
<dbReference type="Gene3D" id="1.10.10.10">
    <property type="entry name" value="Winged helix-like DNA-binding domain superfamily/Winged helix DNA-binding domain"/>
    <property type="match status" value="1"/>
</dbReference>
<dbReference type="SMART" id="SM00895">
    <property type="entry name" value="FCD"/>
    <property type="match status" value="1"/>
</dbReference>
<dbReference type="PROSITE" id="PS50949">
    <property type="entry name" value="HTH_GNTR"/>
    <property type="match status" value="1"/>
</dbReference>
<dbReference type="SUPFAM" id="SSF48008">
    <property type="entry name" value="GntR ligand-binding domain-like"/>
    <property type="match status" value="1"/>
</dbReference>
<dbReference type="AlphaFoldDB" id="A0A443ID15"/>
<dbReference type="InterPro" id="IPR036390">
    <property type="entry name" value="WH_DNA-bd_sf"/>
</dbReference>
<dbReference type="Pfam" id="PF00392">
    <property type="entry name" value="GntR"/>
    <property type="match status" value="1"/>
</dbReference>
<evidence type="ECO:0000313" key="5">
    <source>
        <dbReference type="EMBL" id="RWR01855.1"/>
    </source>
</evidence>
<organism evidence="5 6">
    <name type="scientific">[Pantoea] beijingensis</name>
    <dbReference type="NCBI Taxonomy" id="1324864"/>
    <lineage>
        <taxon>Bacteria</taxon>
        <taxon>Pseudomonadati</taxon>
        <taxon>Pseudomonadota</taxon>
        <taxon>Gammaproteobacteria</taxon>
        <taxon>Enterobacterales</taxon>
        <taxon>Erwiniaceae</taxon>
        <taxon>Erwinia</taxon>
    </lineage>
</organism>
<evidence type="ECO:0000256" key="2">
    <source>
        <dbReference type="ARBA" id="ARBA00023125"/>
    </source>
</evidence>
<dbReference type="InterPro" id="IPR011711">
    <property type="entry name" value="GntR_C"/>
</dbReference>
<keyword evidence="1" id="KW-0805">Transcription regulation</keyword>
<dbReference type="InterPro" id="IPR008920">
    <property type="entry name" value="TF_FadR/GntR_C"/>
</dbReference>
<dbReference type="PANTHER" id="PTHR43537:SF5">
    <property type="entry name" value="UXU OPERON TRANSCRIPTIONAL REGULATOR"/>
    <property type="match status" value="1"/>
</dbReference>
<feature type="domain" description="HTH gntR-type" evidence="4">
    <location>
        <begin position="19"/>
        <end position="86"/>
    </location>
</feature>
<sequence length="225" mass="24934">MNNAATETYEEETAKTRSISLNELAYLRFKQALITLSYKPGDYLNTAQVMADLEMGRTPINQAIHRLAAEGLLQVIPRKGVMVAPLSIDDALELIEVRLANESLCIRLACPRVTAADIATLRALNLKIADACNQRDRIAMMMLDREFHHLLASIAANGRLSDILSVIHAQAQRFWATTLSQEIHMQEVIAEHNAIIDALSMQNMMAAEAATQEHILSFKRALLAG</sequence>
<dbReference type="SMART" id="SM00345">
    <property type="entry name" value="HTH_GNTR"/>
    <property type="match status" value="1"/>
</dbReference>
<dbReference type="GO" id="GO:0003677">
    <property type="term" value="F:DNA binding"/>
    <property type="evidence" value="ECO:0007669"/>
    <property type="project" value="UniProtKB-KW"/>
</dbReference>
<dbReference type="EMBL" id="JMEE01000031">
    <property type="protein sequence ID" value="RWR01855.1"/>
    <property type="molecule type" value="Genomic_DNA"/>
</dbReference>
<reference evidence="5 6" key="1">
    <citation type="submission" date="2014-04" db="EMBL/GenBank/DDBJ databases">
        <title>Draft genome sequence of Pantoea beijingensis strain LMG 27579, an emerging pathogen to Pleurotus eryngii with potential industrial application.</title>
        <authorList>
            <person name="Xu F."/>
            <person name="Liu Y."/>
            <person name="Wang S."/>
            <person name="Yin Y."/>
            <person name="Ma Y."/>
            <person name="Zhao S."/>
            <person name="Rong C."/>
        </authorList>
    </citation>
    <scope>NUCLEOTIDE SEQUENCE [LARGE SCALE GENOMIC DNA]</scope>
    <source>
        <strain evidence="5 6">LMG 27579</strain>
    </source>
</reference>
<evidence type="ECO:0000256" key="3">
    <source>
        <dbReference type="ARBA" id="ARBA00023163"/>
    </source>
</evidence>
<name>A0A443ID15_9GAMM</name>
<dbReference type="RefSeq" id="WP_128177367.1">
    <property type="nucleotide sequence ID" value="NZ_CP071409.1"/>
</dbReference>
<gene>
    <name evidence="5" type="ORF">ED28_09445</name>
</gene>
<keyword evidence="6" id="KW-1185">Reference proteome</keyword>
<dbReference type="GO" id="GO:0003700">
    <property type="term" value="F:DNA-binding transcription factor activity"/>
    <property type="evidence" value="ECO:0007669"/>
    <property type="project" value="InterPro"/>
</dbReference>
<dbReference type="SUPFAM" id="SSF46785">
    <property type="entry name" value="Winged helix' DNA-binding domain"/>
    <property type="match status" value="1"/>
</dbReference>
<proteinExistence type="predicted"/>
<evidence type="ECO:0000259" key="4">
    <source>
        <dbReference type="PROSITE" id="PS50949"/>
    </source>
</evidence>
<dbReference type="PANTHER" id="PTHR43537">
    <property type="entry name" value="TRANSCRIPTIONAL REGULATOR, GNTR FAMILY"/>
    <property type="match status" value="1"/>
</dbReference>
<evidence type="ECO:0000313" key="6">
    <source>
        <dbReference type="Proteomes" id="UP000288794"/>
    </source>
</evidence>